<feature type="region of interest" description="Disordered" evidence="1">
    <location>
        <begin position="370"/>
        <end position="392"/>
    </location>
</feature>
<feature type="region of interest" description="Disordered" evidence="1">
    <location>
        <begin position="110"/>
        <end position="181"/>
    </location>
</feature>
<feature type="domain" description="Ubiquitin-like" evidence="2">
    <location>
        <begin position="396"/>
        <end position="468"/>
    </location>
</feature>
<dbReference type="InterPro" id="IPR000626">
    <property type="entry name" value="Ubiquitin-like_dom"/>
</dbReference>
<dbReference type="Gene3D" id="3.10.20.90">
    <property type="entry name" value="Phosphatidylinositol 3-kinase Catalytic Subunit, Chain A, domain 1"/>
    <property type="match status" value="1"/>
</dbReference>
<evidence type="ECO:0000313" key="4">
    <source>
        <dbReference type="Proteomes" id="UP000799439"/>
    </source>
</evidence>
<sequence length="468" mass="52533">MATDDGGADTAPRKPRSLFSKRPAWAQPIAAPAQRDAPVPELFSRRVLAPDELLKQKEERHQRKLDKIKERERAKAEKEKRRAEQQEKLSNSASKRLRITDETYALYGLESPSKKADAQHQSPTSLDGNARDEVNLVTKATGPDSGLAQIVNSSDDESPAQTRPRKPRRPAQPICAPSRIISVDSDSDAAIPVSTKDASPPPPDSDEEFPELAAIARERRRKRNAEAKEAQRVAGTIGGSIIPPICGTEPVIKVLVSSPIANTKALLVHCKLSQRLLEVRQSWCKRQNFTEEETQTVFLTFKLRRVYDGTTCKSLGIKVDSNGNVIGDRPEDVFRTESEDSVGERVHLVAVTEESFVELKRRRDEEKAAKAKHSFSLDQEGDETRAPQQEQDNHKIRVLIKAKGYKDYKLIVRPNTTCERIIGAFRRENKITPDRHLVLTFDGEAVEPEIQVKDTEIEDMDNLEVHVR</sequence>
<feature type="compositionally biased region" description="Basic and acidic residues" evidence="1">
    <location>
        <begin position="48"/>
        <end position="87"/>
    </location>
</feature>
<proteinExistence type="predicted"/>
<evidence type="ECO:0000256" key="1">
    <source>
        <dbReference type="SAM" id="MobiDB-lite"/>
    </source>
</evidence>
<dbReference type="InterPro" id="IPR022617">
    <property type="entry name" value="Rad60/SUMO-like_dom"/>
</dbReference>
<evidence type="ECO:0000259" key="2">
    <source>
        <dbReference type="PROSITE" id="PS50053"/>
    </source>
</evidence>
<protein>
    <recommendedName>
        <fullName evidence="2">Ubiquitin-like domain-containing protein</fullName>
    </recommendedName>
</protein>
<feature type="region of interest" description="Disordered" evidence="1">
    <location>
        <begin position="1"/>
        <end position="97"/>
    </location>
</feature>
<feature type="compositionally biased region" description="Low complexity" evidence="1">
    <location>
        <begin position="23"/>
        <end position="34"/>
    </location>
</feature>
<dbReference type="Pfam" id="PF11976">
    <property type="entry name" value="Rad60-SLD"/>
    <property type="match status" value="1"/>
</dbReference>
<gene>
    <name evidence="3" type="ORF">K461DRAFT_263769</name>
</gene>
<keyword evidence="4" id="KW-1185">Reference proteome</keyword>
<reference evidence="3" key="1">
    <citation type="journal article" date="2020" name="Stud. Mycol.">
        <title>101 Dothideomycetes genomes: a test case for predicting lifestyles and emergence of pathogens.</title>
        <authorList>
            <person name="Haridas S."/>
            <person name="Albert R."/>
            <person name="Binder M."/>
            <person name="Bloem J."/>
            <person name="Labutti K."/>
            <person name="Salamov A."/>
            <person name="Andreopoulos B."/>
            <person name="Baker S."/>
            <person name="Barry K."/>
            <person name="Bills G."/>
            <person name="Bluhm B."/>
            <person name="Cannon C."/>
            <person name="Castanera R."/>
            <person name="Culley D."/>
            <person name="Daum C."/>
            <person name="Ezra D."/>
            <person name="Gonzalez J."/>
            <person name="Henrissat B."/>
            <person name="Kuo A."/>
            <person name="Liang C."/>
            <person name="Lipzen A."/>
            <person name="Lutzoni F."/>
            <person name="Magnuson J."/>
            <person name="Mondo S."/>
            <person name="Nolan M."/>
            <person name="Ohm R."/>
            <person name="Pangilinan J."/>
            <person name="Park H.-J."/>
            <person name="Ramirez L."/>
            <person name="Alfaro M."/>
            <person name="Sun H."/>
            <person name="Tritt A."/>
            <person name="Yoshinaga Y."/>
            <person name="Zwiers L.-H."/>
            <person name="Turgeon B."/>
            <person name="Goodwin S."/>
            <person name="Spatafora J."/>
            <person name="Crous P."/>
            <person name="Grigoriev I."/>
        </authorList>
    </citation>
    <scope>NUCLEOTIDE SEQUENCE</scope>
    <source>
        <strain evidence="3">CBS 260.36</strain>
    </source>
</reference>
<dbReference type="Proteomes" id="UP000799439">
    <property type="component" value="Unassembled WGS sequence"/>
</dbReference>
<dbReference type="PROSITE" id="PS50053">
    <property type="entry name" value="UBIQUITIN_2"/>
    <property type="match status" value="1"/>
</dbReference>
<accession>A0A9P4J804</accession>
<comment type="caution">
    <text evidence="3">The sequence shown here is derived from an EMBL/GenBank/DDBJ whole genome shotgun (WGS) entry which is preliminary data.</text>
</comment>
<evidence type="ECO:0000313" key="3">
    <source>
        <dbReference type="EMBL" id="KAF2156766.1"/>
    </source>
</evidence>
<name>A0A9P4J804_9PEZI</name>
<dbReference type="EMBL" id="ML996081">
    <property type="protein sequence ID" value="KAF2156766.1"/>
    <property type="molecule type" value="Genomic_DNA"/>
</dbReference>
<feature type="region of interest" description="Disordered" evidence="1">
    <location>
        <begin position="189"/>
        <end position="208"/>
    </location>
</feature>
<organism evidence="3 4">
    <name type="scientific">Myriangium duriaei CBS 260.36</name>
    <dbReference type="NCBI Taxonomy" id="1168546"/>
    <lineage>
        <taxon>Eukaryota</taxon>
        <taxon>Fungi</taxon>
        <taxon>Dikarya</taxon>
        <taxon>Ascomycota</taxon>
        <taxon>Pezizomycotina</taxon>
        <taxon>Dothideomycetes</taxon>
        <taxon>Dothideomycetidae</taxon>
        <taxon>Myriangiales</taxon>
        <taxon>Myriangiaceae</taxon>
        <taxon>Myriangium</taxon>
    </lineage>
</organism>
<dbReference type="InterPro" id="IPR029071">
    <property type="entry name" value="Ubiquitin-like_domsf"/>
</dbReference>
<dbReference type="SUPFAM" id="SSF54236">
    <property type="entry name" value="Ubiquitin-like"/>
    <property type="match status" value="1"/>
</dbReference>
<dbReference type="AlphaFoldDB" id="A0A9P4J804"/>
<dbReference type="OrthoDB" id="3365399at2759"/>